<dbReference type="Pfam" id="PF05138">
    <property type="entry name" value="PaaA_PaaC"/>
    <property type="match status" value="1"/>
</dbReference>
<dbReference type="InterPro" id="IPR009078">
    <property type="entry name" value="Ferritin-like_SF"/>
</dbReference>
<name>A0A2T6C4S6_9BACL</name>
<dbReference type="InterPro" id="IPR007814">
    <property type="entry name" value="PaaA_PaaC"/>
</dbReference>
<dbReference type="GO" id="GO:0010124">
    <property type="term" value="P:phenylacetate catabolic process"/>
    <property type="evidence" value="ECO:0007669"/>
    <property type="project" value="InterPro"/>
</dbReference>
<dbReference type="InterPro" id="IPR012347">
    <property type="entry name" value="Ferritin-like"/>
</dbReference>
<comment type="caution">
    <text evidence="1">The sequence shown here is derived from an EMBL/GenBank/DDBJ whole genome shotgun (WGS) entry which is preliminary data.</text>
</comment>
<accession>A0A2T6C4S6</accession>
<dbReference type="RefSeq" id="WP_108022157.1">
    <property type="nucleotide sequence ID" value="NZ_QBKR01000004.1"/>
</dbReference>
<sequence>MIMETADQAAQNPGCRRALAELLYQLADDELCLGHRDSEWLGLAPDIEGDVAFSSIAQDEVGHAVFYLGLLHELGEESPDRLAFFRKAEERKNAVLLEQPNGDWARTMVRHVLYDAFDDVRTEALVNSSYRPLARGVAKIRREEHYHLLQLKPWFIRLARAGGEARKRVERAVGEVWSEAGGFFSLGDEEEEMIRSGLIACGSEELARRWEMRVKPVFDEAGLTWPGLPPAPGKDGRRGEHTEDLTELIRTMSEVVVTDSAARW</sequence>
<dbReference type="Proteomes" id="UP000244240">
    <property type="component" value="Unassembled WGS sequence"/>
</dbReference>
<gene>
    <name evidence="1" type="ORF">C8P63_104176</name>
</gene>
<dbReference type="NCBIfam" id="TIGR02158">
    <property type="entry name" value="PA_CoA_Oxy3"/>
    <property type="match status" value="1"/>
</dbReference>
<reference evidence="1 2" key="1">
    <citation type="submission" date="2018-04" db="EMBL/GenBank/DDBJ databases">
        <title>Genomic Encyclopedia of Archaeal and Bacterial Type Strains, Phase II (KMG-II): from individual species to whole genera.</title>
        <authorList>
            <person name="Goeker M."/>
        </authorList>
    </citation>
    <scope>NUCLEOTIDE SEQUENCE [LARGE SCALE GENOMIC DNA]</scope>
    <source>
        <strain evidence="1 2">DSM 45787</strain>
    </source>
</reference>
<dbReference type="EMBL" id="QBKR01000004">
    <property type="protein sequence ID" value="PTX63329.1"/>
    <property type="molecule type" value="Genomic_DNA"/>
</dbReference>
<dbReference type="PANTHER" id="PTHR30458:SF0">
    <property type="entry name" value="1,2-PHENYLACETYL-COA EPOXIDASE, SUBUNIT C"/>
    <property type="match status" value="1"/>
</dbReference>
<keyword evidence="2" id="KW-1185">Reference proteome</keyword>
<dbReference type="SUPFAM" id="SSF47240">
    <property type="entry name" value="Ferritin-like"/>
    <property type="match status" value="1"/>
</dbReference>
<organism evidence="1 2">
    <name type="scientific">Melghirimyces profundicolus</name>
    <dbReference type="NCBI Taxonomy" id="1242148"/>
    <lineage>
        <taxon>Bacteria</taxon>
        <taxon>Bacillati</taxon>
        <taxon>Bacillota</taxon>
        <taxon>Bacilli</taxon>
        <taxon>Bacillales</taxon>
        <taxon>Thermoactinomycetaceae</taxon>
        <taxon>Melghirimyces</taxon>
    </lineage>
</organism>
<dbReference type="AlphaFoldDB" id="A0A2T6C4S6"/>
<proteinExistence type="predicted"/>
<dbReference type="Gene3D" id="1.20.1260.10">
    <property type="match status" value="1"/>
</dbReference>
<dbReference type="GO" id="GO:0005829">
    <property type="term" value="C:cytosol"/>
    <property type="evidence" value="ECO:0007669"/>
    <property type="project" value="TreeGrafter"/>
</dbReference>
<dbReference type="OrthoDB" id="9789947at2"/>
<dbReference type="PANTHER" id="PTHR30458">
    <property type="entry name" value="PHENYLACETIC ACID DEGRADATION PROTEIN PAA"/>
    <property type="match status" value="1"/>
</dbReference>
<dbReference type="InterPro" id="IPR052703">
    <property type="entry name" value="Aromatic_CoA_ox/epox"/>
</dbReference>
<dbReference type="InterPro" id="IPR011882">
    <property type="entry name" value="PaaC"/>
</dbReference>
<evidence type="ECO:0000313" key="1">
    <source>
        <dbReference type="EMBL" id="PTX63329.1"/>
    </source>
</evidence>
<protein>
    <submittedName>
        <fullName evidence="1">Ring-1,2-phenylacetyl-CoA epoxidase subunit PaaC</fullName>
    </submittedName>
</protein>
<evidence type="ECO:0000313" key="2">
    <source>
        <dbReference type="Proteomes" id="UP000244240"/>
    </source>
</evidence>
<dbReference type="PIRSF" id="PIRSF037834">
    <property type="entry name" value="PA_CoA_Oase3"/>
    <property type="match status" value="1"/>
</dbReference>